<proteinExistence type="predicted"/>
<organism evidence="1 2">
    <name type="scientific">Danaus chrysippus</name>
    <name type="common">African queen</name>
    <dbReference type="NCBI Taxonomy" id="151541"/>
    <lineage>
        <taxon>Eukaryota</taxon>
        <taxon>Metazoa</taxon>
        <taxon>Ecdysozoa</taxon>
        <taxon>Arthropoda</taxon>
        <taxon>Hexapoda</taxon>
        <taxon>Insecta</taxon>
        <taxon>Pterygota</taxon>
        <taxon>Neoptera</taxon>
        <taxon>Endopterygota</taxon>
        <taxon>Lepidoptera</taxon>
        <taxon>Glossata</taxon>
        <taxon>Ditrysia</taxon>
        <taxon>Papilionoidea</taxon>
        <taxon>Nymphalidae</taxon>
        <taxon>Danainae</taxon>
        <taxon>Danaini</taxon>
        <taxon>Danaina</taxon>
        <taxon>Danaus</taxon>
        <taxon>Anosia</taxon>
    </lineage>
</organism>
<gene>
    <name evidence="1" type="ORF">DCHRY22_LOCUS10433</name>
</gene>
<evidence type="ECO:0000313" key="1">
    <source>
        <dbReference type="EMBL" id="CAG9573406.1"/>
    </source>
</evidence>
<dbReference type="AlphaFoldDB" id="A0A8J2QVX1"/>
<dbReference type="EMBL" id="CAKASE010000070">
    <property type="protein sequence ID" value="CAG9573406.1"/>
    <property type="molecule type" value="Genomic_DNA"/>
</dbReference>
<sequence>MKCGRLKVQLLLKESRSKQARLHSLKSNYGWLQSRPADVDVDLEKYRIMLLKLSSASCAAIAVQMDRLTEECQSSEDILMMFENFINEQTNIEMIENNIKKEKKKKIYPELVSESRRSSLSFIIN</sequence>
<name>A0A8J2QVX1_9NEOP</name>
<evidence type="ECO:0000313" key="2">
    <source>
        <dbReference type="Proteomes" id="UP000789524"/>
    </source>
</evidence>
<accession>A0A8J2QVX1</accession>
<dbReference type="OrthoDB" id="6884465at2759"/>
<dbReference type="Proteomes" id="UP000789524">
    <property type="component" value="Unassembled WGS sequence"/>
</dbReference>
<comment type="caution">
    <text evidence="1">The sequence shown here is derived from an EMBL/GenBank/DDBJ whole genome shotgun (WGS) entry which is preliminary data.</text>
</comment>
<protein>
    <submittedName>
        <fullName evidence="1">(African queen) hypothetical protein</fullName>
    </submittedName>
</protein>
<reference evidence="1" key="1">
    <citation type="submission" date="2021-09" db="EMBL/GenBank/DDBJ databases">
        <authorList>
            <person name="Martin H S."/>
        </authorList>
    </citation>
    <scope>NUCLEOTIDE SEQUENCE</scope>
</reference>
<keyword evidence="2" id="KW-1185">Reference proteome</keyword>